<proteinExistence type="predicted"/>
<protein>
    <submittedName>
        <fullName evidence="1">Uncharacterized protein</fullName>
    </submittedName>
</protein>
<gene>
    <name evidence="1" type="ORF">GKE73_16035</name>
</gene>
<dbReference type="AlphaFoldDB" id="A0A844GHI7"/>
<name>A0A844GHI7_9NEIS</name>
<keyword evidence="2" id="KW-1185">Reference proteome</keyword>
<organism evidence="1 2">
    <name type="scientific">Paludibacterium denitrificans</name>
    <dbReference type="NCBI Taxonomy" id="2675226"/>
    <lineage>
        <taxon>Bacteria</taxon>
        <taxon>Pseudomonadati</taxon>
        <taxon>Pseudomonadota</taxon>
        <taxon>Betaproteobacteria</taxon>
        <taxon>Neisseriales</taxon>
        <taxon>Chromobacteriaceae</taxon>
        <taxon>Paludibacterium</taxon>
    </lineage>
</organism>
<dbReference type="EMBL" id="WLYX01000001">
    <property type="protein sequence ID" value="MTD33955.1"/>
    <property type="molecule type" value="Genomic_DNA"/>
</dbReference>
<reference evidence="1 2" key="1">
    <citation type="submission" date="2019-11" db="EMBL/GenBank/DDBJ databases">
        <title>Draft genome sequence of Paludibacterium sp. dN18-1.</title>
        <authorList>
            <person name="Im W.-T."/>
        </authorList>
    </citation>
    <scope>NUCLEOTIDE SEQUENCE [LARGE SCALE GENOMIC DNA]</scope>
    <source>
        <strain evidence="2">dN 18-1</strain>
    </source>
</reference>
<comment type="caution">
    <text evidence="1">The sequence shown here is derived from an EMBL/GenBank/DDBJ whole genome shotgun (WGS) entry which is preliminary data.</text>
</comment>
<evidence type="ECO:0000313" key="1">
    <source>
        <dbReference type="EMBL" id="MTD33955.1"/>
    </source>
</evidence>
<sequence>MLDLSNGAIIRSPANLAADDECEFFEVQWPGGEPQQVLACKIVDKLLLAAIHHWKDTGEMKGDIAMLFQDQREHLQIKFGF</sequence>
<accession>A0A844GHI7</accession>
<dbReference type="Proteomes" id="UP000446658">
    <property type="component" value="Unassembled WGS sequence"/>
</dbReference>
<dbReference type="RefSeq" id="WP_230371138.1">
    <property type="nucleotide sequence ID" value="NZ_WLYX01000001.1"/>
</dbReference>
<evidence type="ECO:0000313" key="2">
    <source>
        <dbReference type="Proteomes" id="UP000446658"/>
    </source>
</evidence>